<dbReference type="EMBL" id="KQ242192">
    <property type="protein sequence ID" value="KNC80154.1"/>
    <property type="molecule type" value="Genomic_DNA"/>
</dbReference>
<reference evidence="2 3" key="1">
    <citation type="submission" date="2011-02" db="EMBL/GenBank/DDBJ databases">
        <title>The Genome Sequence of Sphaeroforma arctica JP610.</title>
        <authorList>
            <consortium name="The Broad Institute Genome Sequencing Platform"/>
            <person name="Russ C."/>
            <person name="Cuomo C."/>
            <person name="Young S.K."/>
            <person name="Zeng Q."/>
            <person name="Gargeya S."/>
            <person name="Alvarado L."/>
            <person name="Berlin A."/>
            <person name="Chapman S.B."/>
            <person name="Chen Z."/>
            <person name="Freedman E."/>
            <person name="Gellesch M."/>
            <person name="Goldberg J."/>
            <person name="Griggs A."/>
            <person name="Gujja S."/>
            <person name="Heilman E."/>
            <person name="Heiman D."/>
            <person name="Howarth C."/>
            <person name="Mehta T."/>
            <person name="Neiman D."/>
            <person name="Pearson M."/>
            <person name="Roberts A."/>
            <person name="Saif S."/>
            <person name="Shea T."/>
            <person name="Shenoy N."/>
            <person name="Sisk P."/>
            <person name="Stolte C."/>
            <person name="Sykes S."/>
            <person name="White J."/>
            <person name="Yandava C."/>
            <person name="Burger G."/>
            <person name="Gray M.W."/>
            <person name="Holland P.W.H."/>
            <person name="King N."/>
            <person name="Lang F.B.F."/>
            <person name="Roger A.J."/>
            <person name="Ruiz-Trillo I."/>
            <person name="Haas B."/>
            <person name="Nusbaum C."/>
            <person name="Birren B."/>
        </authorList>
    </citation>
    <scope>NUCLEOTIDE SEQUENCE [LARGE SCALE GENOMIC DNA]</scope>
    <source>
        <strain evidence="2 3">JP610</strain>
    </source>
</reference>
<keyword evidence="3" id="KW-1185">Reference proteome</keyword>
<dbReference type="GeneID" id="25907985"/>
<name>A0A0L0FU22_9EUKA</name>
<organism evidence="2 3">
    <name type="scientific">Sphaeroforma arctica JP610</name>
    <dbReference type="NCBI Taxonomy" id="667725"/>
    <lineage>
        <taxon>Eukaryota</taxon>
        <taxon>Ichthyosporea</taxon>
        <taxon>Ichthyophonida</taxon>
        <taxon>Sphaeroforma</taxon>
    </lineage>
</organism>
<dbReference type="RefSeq" id="XP_014154056.1">
    <property type="nucleotide sequence ID" value="XM_014298581.1"/>
</dbReference>
<proteinExistence type="predicted"/>
<accession>A0A0L0FU22</accession>
<feature type="compositionally biased region" description="Basic and acidic residues" evidence="1">
    <location>
        <begin position="43"/>
        <end position="55"/>
    </location>
</feature>
<evidence type="ECO:0000313" key="2">
    <source>
        <dbReference type="EMBL" id="KNC80154.1"/>
    </source>
</evidence>
<evidence type="ECO:0000313" key="3">
    <source>
        <dbReference type="Proteomes" id="UP000054560"/>
    </source>
</evidence>
<protein>
    <submittedName>
        <fullName evidence="2">Uncharacterized protein</fullName>
    </submittedName>
</protein>
<dbReference type="Proteomes" id="UP000054560">
    <property type="component" value="Unassembled WGS sequence"/>
</dbReference>
<feature type="compositionally biased region" description="Polar residues" evidence="1">
    <location>
        <begin position="58"/>
        <end position="68"/>
    </location>
</feature>
<gene>
    <name evidence="2" type="ORF">SARC_07481</name>
</gene>
<dbReference type="AlphaFoldDB" id="A0A0L0FU22"/>
<sequence>MPALVGGDGQEGAEQFMGANRHMSVPSLGDTVRDETSIVFVNDRDPLGRDSEDGMWKTSGNTEDIGTSGTEVVHFEPNYSTPVTSDLARACLVVMGVTGWI</sequence>
<evidence type="ECO:0000256" key="1">
    <source>
        <dbReference type="SAM" id="MobiDB-lite"/>
    </source>
</evidence>
<feature type="region of interest" description="Disordered" evidence="1">
    <location>
        <begin position="43"/>
        <end position="68"/>
    </location>
</feature>